<dbReference type="Gramene" id="PSS34725">
    <property type="protein sequence ID" value="PSS34725"/>
    <property type="gene ID" value="CEY00_Acc01832"/>
</dbReference>
<dbReference type="GO" id="GO:0034976">
    <property type="term" value="P:response to endoplasmic reticulum stress"/>
    <property type="evidence" value="ECO:0007669"/>
    <property type="project" value="InterPro"/>
</dbReference>
<dbReference type="FunCoup" id="A0A2R6RXG4">
    <property type="interactions" value="821"/>
</dbReference>
<dbReference type="InterPro" id="IPR006652">
    <property type="entry name" value="Kelch_1"/>
</dbReference>
<gene>
    <name evidence="4" type="ORF">CEY00_Acc01832</name>
</gene>
<evidence type="ECO:0000256" key="2">
    <source>
        <dbReference type="SAM" id="MobiDB-lite"/>
    </source>
</evidence>
<dbReference type="InterPro" id="IPR044832">
    <property type="entry name" value="NRP-like"/>
</dbReference>
<evidence type="ECO:0000313" key="4">
    <source>
        <dbReference type="EMBL" id="PSS34725.1"/>
    </source>
</evidence>
<dbReference type="SMART" id="SM00767">
    <property type="entry name" value="DCD"/>
    <property type="match status" value="1"/>
</dbReference>
<feature type="compositionally biased region" description="Low complexity" evidence="2">
    <location>
        <begin position="212"/>
        <end position="224"/>
    </location>
</feature>
<keyword evidence="1" id="KW-0175">Coiled coil</keyword>
<dbReference type="InParanoid" id="A0A2R6RXG4"/>
<feature type="domain" description="DCD" evidence="3">
    <location>
        <begin position="32"/>
        <end position="165"/>
    </location>
</feature>
<protein>
    <submittedName>
        <fullName evidence="4">Kelch-like protein</fullName>
    </submittedName>
</protein>
<comment type="caution">
    <text evidence="4">The sequence shown here is derived from an EMBL/GenBank/DDBJ whole genome shotgun (WGS) entry which is preliminary data.</text>
</comment>
<organism evidence="4 5">
    <name type="scientific">Actinidia chinensis var. chinensis</name>
    <name type="common">Chinese soft-hair kiwi</name>
    <dbReference type="NCBI Taxonomy" id="1590841"/>
    <lineage>
        <taxon>Eukaryota</taxon>
        <taxon>Viridiplantae</taxon>
        <taxon>Streptophyta</taxon>
        <taxon>Embryophyta</taxon>
        <taxon>Tracheophyta</taxon>
        <taxon>Spermatophyta</taxon>
        <taxon>Magnoliopsida</taxon>
        <taxon>eudicotyledons</taxon>
        <taxon>Gunneridae</taxon>
        <taxon>Pentapetalae</taxon>
        <taxon>asterids</taxon>
        <taxon>Ericales</taxon>
        <taxon>Actinidiaceae</taxon>
        <taxon>Actinidia</taxon>
    </lineage>
</organism>
<evidence type="ECO:0000313" key="5">
    <source>
        <dbReference type="Proteomes" id="UP000241394"/>
    </source>
</evidence>
<evidence type="ECO:0000256" key="1">
    <source>
        <dbReference type="SAM" id="Coils"/>
    </source>
</evidence>
<dbReference type="STRING" id="1590841.A0A2R6RXG4"/>
<feature type="coiled-coil region" evidence="1">
    <location>
        <begin position="331"/>
        <end position="358"/>
    </location>
</feature>
<dbReference type="SUPFAM" id="SSF117281">
    <property type="entry name" value="Kelch motif"/>
    <property type="match status" value="1"/>
</dbReference>
<dbReference type="Gene3D" id="2.120.10.80">
    <property type="entry name" value="Kelch-type beta propeller"/>
    <property type="match status" value="1"/>
</dbReference>
<sequence>MDAGRRTQTIVLNESAAFSPNKAINHRNLTRNHLGGVVFGCTNSTINECLFKQVFGLPAQHFPYVKNIGPGLPLFLFNYSDRKLHGIFEAASSGKMNINPYAWTTDGTERTIFPAQVQIHIRLRCQPLPEEQFKPIIIDNYYSQNHFWFELDHAQTSKLMSLLSCRAIASSTVPPRNATQWRTLFQAPPSHDRKEEGDGIKPPAFEVEIPHSSKSSKSNGSSSSDIATCLDSNIHPLENCLDKQVVEKEEDLIYMKLKELALSRERSDLPLSDVEDSAVTGQEAFSEARTNLEEKNEESLVSSCDYPSIIAQLIQEIEELQVFKIEQIHKMGCLEEKLVEAEIEIQQLNQRCIALESLSQPSVACVDETTMDSSNDLEPDLDELIFLVGGYDGGSWLSALDSYSPTHDVIKTLNPMNSIRSYASVARLNDEFYVFGGGNGCLWYDTVESYDPANNQWTLRPSLNVKKGSLGGATLNNKIFALGGGNGVESFADVEMLDLDVGRWIFTRSMLEKRFALAAAELNGALYAVGGYDGNDYLKSVERFDPREHSWTRIESMNTKRGCPSMVVLNEKLYVIGGFDGSAMVPSIEIYDPRLGSWEMGEPIYQSRGYSSAAVLKDAIYILGGLKSDESIAEEVERYEEGKGWQVTNLKAIGKRSFFSVFVA</sequence>
<keyword evidence="5" id="KW-1185">Reference proteome</keyword>
<dbReference type="Pfam" id="PF10539">
    <property type="entry name" value="Dev_Cell_Death"/>
    <property type="match status" value="1"/>
</dbReference>
<dbReference type="PANTHER" id="PTHR46034">
    <property type="match status" value="1"/>
</dbReference>
<dbReference type="Pfam" id="PF24681">
    <property type="entry name" value="Kelch_KLHDC2_KLHL20_DRC7"/>
    <property type="match status" value="1"/>
</dbReference>
<proteinExistence type="predicted"/>
<accession>A0A2R6RXG4</accession>
<dbReference type="SMART" id="SM00612">
    <property type="entry name" value="Kelch"/>
    <property type="match status" value="5"/>
</dbReference>
<dbReference type="PROSITE" id="PS51222">
    <property type="entry name" value="DCD"/>
    <property type="match status" value="1"/>
</dbReference>
<dbReference type="InterPro" id="IPR013989">
    <property type="entry name" value="Dev_and_cell_death_domain"/>
</dbReference>
<dbReference type="Proteomes" id="UP000241394">
    <property type="component" value="Chromosome LG2"/>
</dbReference>
<dbReference type="OrthoDB" id="45365at2759"/>
<name>A0A2R6RXG4_ACTCC</name>
<dbReference type="OMA" id="FKEGQGW"/>
<feature type="region of interest" description="Disordered" evidence="2">
    <location>
        <begin position="188"/>
        <end position="224"/>
    </location>
</feature>
<feature type="region of interest" description="Disordered" evidence="2">
    <location>
        <begin position="273"/>
        <end position="292"/>
    </location>
</feature>
<dbReference type="AlphaFoldDB" id="A0A2R6RXG4"/>
<dbReference type="Pfam" id="PF01344">
    <property type="entry name" value="Kelch_1"/>
    <property type="match status" value="1"/>
</dbReference>
<feature type="compositionally biased region" description="Basic and acidic residues" evidence="2">
    <location>
        <begin position="190"/>
        <end position="199"/>
    </location>
</feature>
<dbReference type="InterPro" id="IPR015915">
    <property type="entry name" value="Kelch-typ_b-propeller"/>
</dbReference>
<reference evidence="5" key="2">
    <citation type="journal article" date="2018" name="BMC Genomics">
        <title>A manually annotated Actinidia chinensis var. chinensis (kiwifruit) genome highlights the challenges associated with draft genomes and gene prediction in plants.</title>
        <authorList>
            <person name="Pilkington S.M."/>
            <person name="Crowhurst R."/>
            <person name="Hilario E."/>
            <person name="Nardozza S."/>
            <person name="Fraser L."/>
            <person name="Peng Y."/>
            <person name="Gunaseelan K."/>
            <person name="Simpson R."/>
            <person name="Tahir J."/>
            <person name="Deroles S.C."/>
            <person name="Templeton K."/>
            <person name="Luo Z."/>
            <person name="Davy M."/>
            <person name="Cheng C."/>
            <person name="McNeilage M."/>
            <person name="Scaglione D."/>
            <person name="Liu Y."/>
            <person name="Zhang Q."/>
            <person name="Datson P."/>
            <person name="De Silva N."/>
            <person name="Gardiner S.E."/>
            <person name="Bassett H."/>
            <person name="Chagne D."/>
            <person name="McCallum J."/>
            <person name="Dzierzon H."/>
            <person name="Deng C."/>
            <person name="Wang Y.Y."/>
            <person name="Barron L."/>
            <person name="Manako K."/>
            <person name="Bowen J."/>
            <person name="Foster T.M."/>
            <person name="Erridge Z.A."/>
            <person name="Tiffin H."/>
            <person name="Waite C.N."/>
            <person name="Davies K.M."/>
            <person name="Grierson E.P."/>
            <person name="Laing W.A."/>
            <person name="Kirk R."/>
            <person name="Chen X."/>
            <person name="Wood M."/>
            <person name="Montefiori M."/>
            <person name="Brummell D.A."/>
            <person name="Schwinn K.E."/>
            <person name="Catanach A."/>
            <person name="Fullerton C."/>
            <person name="Li D."/>
            <person name="Meiyalaghan S."/>
            <person name="Nieuwenhuizen N."/>
            <person name="Read N."/>
            <person name="Prakash R."/>
            <person name="Hunter D."/>
            <person name="Zhang H."/>
            <person name="McKenzie M."/>
            <person name="Knabel M."/>
            <person name="Harris A."/>
            <person name="Allan A.C."/>
            <person name="Gleave A."/>
            <person name="Chen A."/>
            <person name="Janssen B.J."/>
            <person name="Plunkett B."/>
            <person name="Ampomah-Dwamena C."/>
            <person name="Voogd C."/>
            <person name="Leif D."/>
            <person name="Lafferty D."/>
            <person name="Souleyre E.J.F."/>
            <person name="Varkonyi-Gasic E."/>
            <person name="Gambi F."/>
            <person name="Hanley J."/>
            <person name="Yao J.L."/>
            <person name="Cheung J."/>
            <person name="David K.M."/>
            <person name="Warren B."/>
            <person name="Marsh K."/>
            <person name="Snowden K.C."/>
            <person name="Lin-Wang K."/>
            <person name="Brian L."/>
            <person name="Martinez-Sanchez M."/>
            <person name="Wang M."/>
            <person name="Ileperuma N."/>
            <person name="Macnee N."/>
            <person name="Campin R."/>
            <person name="McAtee P."/>
            <person name="Drummond R.S.M."/>
            <person name="Espley R.V."/>
            <person name="Ireland H.S."/>
            <person name="Wu R."/>
            <person name="Atkinson R.G."/>
            <person name="Karunairetnam S."/>
            <person name="Bulley S."/>
            <person name="Chunkath S."/>
            <person name="Hanley Z."/>
            <person name="Storey R."/>
            <person name="Thrimawithana A.H."/>
            <person name="Thomson S."/>
            <person name="David C."/>
            <person name="Testolin R."/>
            <person name="Huang H."/>
            <person name="Hellens R.P."/>
            <person name="Schaffer R.J."/>
        </authorList>
    </citation>
    <scope>NUCLEOTIDE SEQUENCE [LARGE SCALE GENOMIC DNA]</scope>
    <source>
        <strain evidence="5">cv. Red5</strain>
    </source>
</reference>
<evidence type="ECO:0000259" key="3">
    <source>
        <dbReference type="PROSITE" id="PS51222"/>
    </source>
</evidence>
<dbReference type="EMBL" id="NKQK01000002">
    <property type="protein sequence ID" value="PSS34725.1"/>
    <property type="molecule type" value="Genomic_DNA"/>
</dbReference>
<reference evidence="4 5" key="1">
    <citation type="submission" date="2017-07" db="EMBL/GenBank/DDBJ databases">
        <title>An improved, manually edited Actinidia chinensis var. chinensis (kiwifruit) genome highlights the challenges associated with draft genomes and gene prediction in plants.</title>
        <authorList>
            <person name="Pilkington S."/>
            <person name="Crowhurst R."/>
            <person name="Hilario E."/>
            <person name="Nardozza S."/>
            <person name="Fraser L."/>
            <person name="Peng Y."/>
            <person name="Gunaseelan K."/>
            <person name="Simpson R."/>
            <person name="Tahir J."/>
            <person name="Deroles S."/>
            <person name="Templeton K."/>
            <person name="Luo Z."/>
            <person name="Davy M."/>
            <person name="Cheng C."/>
            <person name="Mcneilage M."/>
            <person name="Scaglione D."/>
            <person name="Liu Y."/>
            <person name="Zhang Q."/>
            <person name="Datson P."/>
            <person name="De Silva N."/>
            <person name="Gardiner S."/>
            <person name="Bassett H."/>
            <person name="Chagne D."/>
            <person name="Mccallum J."/>
            <person name="Dzierzon H."/>
            <person name="Deng C."/>
            <person name="Wang Y.-Y."/>
            <person name="Barron N."/>
            <person name="Manako K."/>
            <person name="Bowen J."/>
            <person name="Foster T."/>
            <person name="Erridge Z."/>
            <person name="Tiffin H."/>
            <person name="Waite C."/>
            <person name="Davies K."/>
            <person name="Grierson E."/>
            <person name="Laing W."/>
            <person name="Kirk R."/>
            <person name="Chen X."/>
            <person name="Wood M."/>
            <person name="Montefiori M."/>
            <person name="Brummell D."/>
            <person name="Schwinn K."/>
            <person name="Catanach A."/>
            <person name="Fullerton C."/>
            <person name="Li D."/>
            <person name="Meiyalaghan S."/>
            <person name="Nieuwenhuizen N."/>
            <person name="Read N."/>
            <person name="Prakash R."/>
            <person name="Hunter D."/>
            <person name="Zhang H."/>
            <person name="Mckenzie M."/>
            <person name="Knabel M."/>
            <person name="Harris A."/>
            <person name="Allan A."/>
            <person name="Chen A."/>
            <person name="Janssen B."/>
            <person name="Plunkett B."/>
            <person name="Dwamena C."/>
            <person name="Voogd C."/>
            <person name="Leif D."/>
            <person name="Lafferty D."/>
            <person name="Souleyre E."/>
            <person name="Varkonyi-Gasic E."/>
            <person name="Gambi F."/>
            <person name="Hanley J."/>
            <person name="Yao J.-L."/>
            <person name="Cheung J."/>
            <person name="David K."/>
            <person name="Warren B."/>
            <person name="Marsh K."/>
            <person name="Snowden K."/>
            <person name="Lin-Wang K."/>
            <person name="Brian L."/>
            <person name="Martinez-Sanchez M."/>
            <person name="Wang M."/>
            <person name="Ileperuma N."/>
            <person name="Macnee N."/>
            <person name="Campin R."/>
            <person name="Mcatee P."/>
            <person name="Drummond R."/>
            <person name="Espley R."/>
            <person name="Ireland H."/>
            <person name="Wu R."/>
            <person name="Atkinson R."/>
            <person name="Karunairetnam S."/>
            <person name="Bulley S."/>
            <person name="Chunkath S."/>
            <person name="Hanley Z."/>
            <person name="Storey R."/>
            <person name="Thrimawithana A."/>
            <person name="Thomson S."/>
            <person name="David C."/>
            <person name="Testolin R."/>
        </authorList>
    </citation>
    <scope>NUCLEOTIDE SEQUENCE [LARGE SCALE GENOMIC DNA]</scope>
    <source>
        <strain evidence="5">cv. Red5</strain>
        <tissue evidence="4">Young leaf</tissue>
    </source>
</reference>
<dbReference type="PANTHER" id="PTHR46034:SF7">
    <property type="entry name" value="INFLUENZA VIRUS NS1A-BINDING PROTEIN"/>
    <property type="match status" value="1"/>
</dbReference>